<comment type="similarity">
    <text evidence="3">Belongs to the FMN-dependent alpha-hydroxy acid dehydrogenase family.</text>
</comment>
<dbReference type="OrthoDB" id="25826at2759"/>
<evidence type="ECO:0000256" key="1">
    <source>
        <dbReference type="ARBA" id="ARBA00001917"/>
    </source>
</evidence>
<feature type="domain" description="FMN hydroxy acid dehydrogenase" evidence="7">
    <location>
        <begin position="37"/>
        <end position="395"/>
    </location>
</feature>
<evidence type="ECO:0000313" key="9">
    <source>
        <dbReference type="Proteomes" id="UP000676310"/>
    </source>
</evidence>
<accession>A0A8J2IFF4</accession>
<dbReference type="AlphaFoldDB" id="A0A8J2IFF4"/>
<dbReference type="PIRSF" id="PIRSF000138">
    <property type="entry name" value="Al-hdrx_acd_dh"/>
    <property type="match status" value="1"/>
</dbReference>
<evidence type="ECO:0000256" key="5">
    <source>
        <dbReference type="PIRSR" id="PIRSR000138-2"/>
    </source>
</evidence>
<dbReference type="SUPFAM" id="SSF51395">
    <property type="entry name" value="FMN-linked oxidoreductases"/>
    <property type="match status" value="1"/>
</dbReference>
<dbReference type="InterPro" id="IPR012133">
    <property type="entry name" value="Alpha-hydoxy_acid_DH_FMN"/>
</dbReference>
<dbReference type="Pfam" id="PF01070">
    <property type="entry name" value="FMN_dh"/>
    <property type="match status" value="1"/>
</dbReference>
<evidence type="ECO:0000256" key="2">
    <source>
        <dbReference type="ARBA" id="ARBA00023002"/>
    </source>
</evidence>
<evidence type="ECO:0000259" key="7">
    <source>
        <dbReference type="PROSITE" id="PS51349"/>
    </source>
</evidence>
<proteinExistence type="inferred from homology"/>
<feature type="region of interest" description="Disordered" evidence="6">
    <location>
        <begin position="1"/>
        <end position="21"/>
    </location>
</feature>
<feature type="binding site" evidence="5">
    <location>
        <position position="199"/>
    </location>
    <ligand>
        <name>FMN</name>
        <dbReference type="ChEBI" id="CHEBI:58210"/>
    </ligand>
</feature>
<keyword evidence="5" id="KW-0288">FMN</keyword>
<dbReference type="InterPro" id="IPR000262">
    <property type="entry name" value="FMN-dep_DH"/>
</dbReference>
<feature type="binding site" evidence="5">
    <location>
        <position position="63"/>
    </location>
    <ligand>
        <name>glyoxylate</name>
        <dbReference type="ChEBI" id="CHEBI:36655"/>
    </ligand>
</feature>
<feature type="binding site" evidence="5">
    <location>
        <position position="146"/>
    </location>
    <ligand>
        <name>FMN</name>
        <dbReference type="ChEBI" id="CHEBI:58210"/>
    </ligand>
</feature>
<gene>
    <name evidence="8" type="ORF">ALTATR162_LOCUS7903</name>
</gene>
<comment type="caution">
    <text evidence="8">The sequence shown here is derived from an EMBL/GenBank/DDBJ whole genome shotgun (WGS) entry which is preliminary data.</text>
</comment>
<feature type="binding site" evidence="5">
    <location>
        <position position="290"/>
    </location>
    <ligand>
        <name>glyoxylate</name>
        <dbReference type="ChEBI" id="CHEBI:36655"/>
    </ligand>
</feature>
<organism evidence="8 9">
    <name type="scientific">Alternaria atra</name>
    <dbReference type="NCBI Taxonomy" id="119953"/>
    <lineage>
        <taxon>Eukaryota</taxon>
        <taxon>Fungi</taxon>
        <taxon>Dikarya</taxon>
        <taxon>Ascomycota</taxon>
        <taxon>Pezizomycotina</taxon>
        <taxon>Dothideomycetes</taxon>
        <taxon>Pleosporomycetidae</taxon>
        <taxon>Pleosporales</taxon>
        <taxon>Pleosporineae</taxon>
        <taxon>Pleosporaceae</taxon>
        <taxon>Alternaria</taxon>
        <taxon>Alternaria sect. Ulocladioides</taxon>
    </lineage>
</organism>
<dbReference type="RefSeq" id="XP_043171466.1">
    <property type="nucleotide sequence ID" value="XM_043315531.1"/>
</dbReference>
<evidence type="ECO:0000313" key="8">
    <source>
        <dbReference type="EMBL" id="CAG5174936.1"/>
    </source>
</evidence>
<feature type="binding site" evidence="5">
    <location>
        <begin position="117"/>
        <end position="119"/>
    </location>
    <ligand>
        <name>FMN</name>
        <dbReference type="ChEBI" id="CHEBI:58210"/>
    </ligand>
</feature>
<evidence type="ECO:0000256" key="6">
    <source>
        <dbReference type="SAM" id="MobiDB-lite"/>
    </source>
</evidence>
<dbReference type="PROSITE" id="PS51349">
    <property type="entry name" value="FMN_HYDROXY_ACID_DH_2"/>
    <property type="match status" value="1"/>
</dbReference>
<protein>
    <recommendedName>
        <fullName evidence="7">FMN hydroxy acid dehydrogenase domain-containing protein</fullName>
    </recommendedName>
</protein>
<feature type="active site" description="Proton acceptor" evidence="4">
    <location>
        <position position="290"/>
    </location>
</feature>
<feature type="binding site" evidence="5">
    <location>
        <position position="171"/>
    </location>
    <ligand>
        <name>glyoxylate</name>
        <dbReference type="ChEBI" id="CHEBI:36655"/>
    </ligand>
</feature>
<dbReference type="GO" id="GO:0016491">
    <property type="term" value="F:oxidoreductase activity"/>
    <property type="evidence" value="ECO:0007669"/>
    <property type="project" value="UniProtKB-KW"/>
</dbReference>
<dbReference type="Gene3D" id="3.20.20.70">
    <property type="entry name" value="Aldolase class I"/>
    <property type="match status" value="1"/>
</dbReference>
<dbReference type="EMBL" id="CAJRGZ010000022">
    <property type="protein sequence ID" value="CAG5174936.1"/>
    <property type="molecule type" value="Genomic_DNA"/>
</dbReference>
<name>A0A8J2IFF4_9PLEO</name>
<dbReference type="PANTHER" id="PTHR10578:SF143">
    <property type="entry name" value="FMN-DEPENDENT ALPHA-HYDROXY ACID DEHYDROGENASE PB1A11.03"/>
    <property type="match status" value="1"/>
</dbReference>
<keyword evidence="5" id="KW-0285">Flavoprotein</keyword>
<dbReference type="GeneID" id="67019954"/>
<feature type="binding site" evidence="5">
    <location>
        <position position="208"/>
    </location>
    <ligand>
        <name>glyoxylate</name>
        <dbReference type="ChEBI" id="CHEBI:36655"/>
    </ligand>
</feature>
<dbReference type="GO" id="GO:0010181">
    <property type="term" value="F:FMN binding"/>
    <property type="evidence" value="ECO:0007669"/>
    <property type="project" value="InterPro"/>
</dbReference>
<feature type="binding site" evidence="5">
    <location>
        <position position="169"/>
    </location>
    <ligand>
        <name>FMN</name>
        <dbReference type="ChEBI" id="CHEBI:58210"/>
    </ligand>
</feature>
<evidence type="ECO:0000256" key="3">
    <source>
        <dbReference type="ARBA" id="ARBA00024042"/>
    </source>
</evidence>
<dbReference type="InterPro" id="IPR013785">
    <property type="entry name" value="Aldolase_TIM"/>
</dbReference>
<comment type="cofactor">
    <cofactor evidence="1">
        <name>FMN</name>
        <dbReference type="ChEBI" id="CHEBI:58210"/>
    </cofactor>
</comment>
<dbReference type="Proteomes" id="UP000676310">
    <property type="component" value="Unassembled WGS sequence"/>
</dbReference>
<feature type="binding site" evidence="5">
    <location>
        <begin position="344"/>
        <end position="345"/>
    </location>
    <ligand>
        <name>FMN</name>
        <dbReference type="ChEBI" id="CHEBI:58210"/>
    </ligand>
</feature>
<feature type="binding site" evidence="5">
    <location>
        <position position="293"/>
    </location>
    <ligand>
        <name>glyoxylate</name>
        <dbReference type="ChEBI" id="CHEBI:36655"/>
    </ligand>
</feature>
<dbReference type="PANTHER" id="PTHR10578">
    <property type="entry name" value="S -2-HYDROXY-ACID OXIDASE-RELATED"/>
    <property type="match status" value="1"/>
</dbReference>
<reference evidence="8" key="1">
    <citation type="submission" date="2021-05" db="EMBL/GenBank/DDBJ databases">
        <authorList>
            <person name="Stam R."/>
        </authorList>
    </citation>
    <scope>NUCLEOTIDE SEQUENCE</scope>
    <source>
        <strain evidence="8">CS162</strain>
    </source>
</reference>
<feature type="compositionally biased region" description="Basic and acidic residues" evidence="6">
    <location>
        <begin position="1"/>
        <end position="20"/>
    </location>
</feature>
<dbReference type="InterPro" id="IPR008259">
    <property type="entry name" value="FMN_hydac_DH_AS"/>
</dbReference>
<sequence length="408" mass="44797">MSEPTATEHHPKFQNRKPEQDAVAYEMQTYTRGLDFERPPLTFQADKWEELACSRMSADSKGYVYGSAGVRETTDKNRNAFRRWSIVPNRLVKYDGFPDLTTEIFGEKMVAPIAMAPVGVLKIFNPQGEVAAAKAAAKEAIPYILSTASSTSIEDTAAANGSDGQRWYQLYWPSREHDDITISLLQRAKKSGFTALFVTLDTYILGWRPEDMDNGYNPFMRADRTGVELGMTDPVFQKQFKERHGVDVESKMEAAAPEWMRTIFPGRAISLADARKAVEVGVQGIVVSNHGGRQLDGGNSSLGVLPHIVDAVGEKLTIFFDSGVQSGADIAKAMALGADCVLVGRPYVYGLALAGERGVEHVLKSLVGELELTLHLSGIQSVQKKDLNRSLLIREDALFEGVKGVGLH</sequence>
<keyword evidence="9" id="KW-1185">Reference proteome</keyword>
<dbReference type="InterPro" id="IPR037396">
    <property type="entry name" value="FMN_HAD"/>
</dbReference>
<feature type="binding site" evidence="5">
    <location>
        <position position="288"/>
    </location>
    <ligand>
        <name>FMN</name>
        <dbReference type="ChEBI" id="CHEBI:58210"/>
    </ligand>
</feature>
<evidence type="ECO:0000256" key="4">
    <source>
        <dbReference type="PIRSR" id="PIRSR000138-1"/>
    </source>
</evidence>
<keyword evidence="2" id="KW-0560">Oxidoreductase</keyword>
<dbReference type="PROSITE" id="PS00557">
    <property type="entry name" value="FMN_HYDROXY_ACID_DH_1"/>
    <property type="match status" value="1"/>
</dbReference>